<sequence>MLPSEIEYFQDVAKRLDKTKHGGKTKLIQNIAETLGISINLIYEKLEKVGYQSNRKVRSDRGETHVDLRDARLICGAMYKNRRKNEKSLLTCENAIADAYANGQIKQLYNPTTLLRVARMHGFHPDQLNQPTPHINMRSLHPNHVWQVDASVGVLFYLPEGGVQFFDETKDYKNKPENLDKARNHLCVRYAVIDHFSGAFYCKYYATSGENQEVFFDVLANAFTQREREDFYGIPQILIMDKGSANTSHLVLNFLDRLHIQHFPHKAGNPRAKGSAEKIQDIIEVQFEGSLRNRKTKVSNVDDLNQMVTRWQTYFNGSRIHTRTKQPRYTVWNRIKEDQLIFAPPMETLKAILTSKPVLRKVNDDLRITYKGRGFAEARTYSVEHIESVKVGDQVSVLLNPFRAPNIDIEITDYKGVVTLHECIPLEEADGGFFAVDQIFGEGMASIRDTVSDVERKQIHLDAHGAETLEEADKKAKQNPQLYGGKLDPETRISAYLKDRENIISIPKRGIEHELQAPKQVLESISIAEACKRIKADLGDKYPKDTYQYLSKHYTEIDPLEIDSIKRQLTTRSTLKVVGE</sequence>
<dbReference type="PANTHER" id="PTHR35004">
    <property type="entry name" value="TRANSPOSASE RV3428C-RELATED"/>
    <property type="match status" value="1"/>
</dbReference>
<dbReference type="InterPro" id="IPR012337">
    <property type="entry name" value="RNaseH-like_sf"/>
</dbReference>
<organism evidence="2 3">
    <name type="scientific">Ignatzschineria cameli</name>
    <dbReference type="NCBI Taxonomy" id="2182793"/>
    <lineage>
        <taxon>Bacteria</taxon>
        <taxon>Pseudomonadati</taxon>
        <taxon>Pseudomonadota</taxon>
        <taxon>Gammaproteobacteria</taxon>
        <taxon>Cardiobacteriales</taxon>
        <taxon>Ignatzschineriaceae</taxon>
        <taxon>Ignatzschineria</taxon>
    </lineage>
</organism>
<gene>
    <name evidence="2" type="ORF">DC078_04300</name>
</gene>
<evidence type="ECO:0000259" key="1">
    <source>
        <dbReference type="PROSITE" id="PS50994"/>
    </source>
</evidence>
<dbReference type="RefSeq" id="WP_109201369.1">
    <property type="nucleotide sequence ID" value="NZ_QEWS01000003.1"/>
</dbReference>
<dbReference type="Gene3D" id="3.30.420.10">
    <property type="entry name" value="Ribonuclease H-like superfamily/Ribonuclease H"/>
    <property type="match status" value="1"/>
</dbReference>
<dbReference type="InterPro" id="IPR001584">
    <property type="entry name" value="Integrase_cat-core"/>
</dbReference>
<keyword evidence="3" id="KW-1185">Reference proteome</keyword>
<dbReference type="PANTHER" id="PTHR35004:SF7">
    <property type="entry name" value="INTEGRASE PROTEIN"/>
    <property type="match status" value="1"/>
</dbReference>
<evidence type="ECO:0000313" key="2">
    <source>
        <dbReference type="EMBL" id="PWD93045.1"/>
    </source>
</evidence>
<dbReference type="PROSITE" id="PS50994">
    <property type="entry name" value="INTEGRASE"/>
    <property type="match status" value="1"/>
</dbReference>
<dbReference type="Proteomes" id="UP000245217">
    <property type="component" value="Unassembled WGS sequence"/>
</dbReference>
<feature type="domain" description="Integrase catalytic" evidence="1">
    <location>
        <begin position="138"/>
        <end position="336"/>
    </location>
</feature>
<dbReference type="SUPFAM" id="SSF53098">
    <property type="entry name" value="Ribonuclease H-like"/>
    <property type="match status" value="1"/>
</dbReference>
<dbReference type="InterPro" id="IPR036397">
    <property type="entry name" value="RNaseH_sf"/>
</dbReference>
<evidence type="ECO:0000313" key="3">
    <source>
        <dbReference type="Proteomes" id="UP000245217"/>
    </source>
</evidence>
<dbReference type="EMBL" id="QEWV01000003">
    <property type="protein sequence ID" value="PWD93045.1"/>
    <property type="molecule type" value="Genomic_DNA"/>
</dbReference>
<name>A0ABX5L0Q9_9GAMM</name>
<accession>A0ABX5L0Q9</accession>
<protein>
    <recommendedName>
        <fullName evidence="1">Integrase catalytic domain-containing protein</fullName>
    </recommendedName>
</protein>
<reference evidence="3" key="1">
    <citation type="submission" date="2018-05" db="EMBL/GenBank/DDBJ databases">
        <title>Ignatzschineria dubaiensis sp. nov., isolated from necrotic foot tissues of dromedaries (Camelus dromedarius) and associated maggots in Dubai, United Arab Emirates.</title>
        <authorList>
            <person name="Tsang C.C."/>
            <person name="Tang J.Y.M."/>
            <person name="Fong J.Y.H."/>
            <person name="Kinne J."/>
            <person name="Lee H.H."/>
            <person name="Joseph M."/>
            <person name="Jose S."/>
            <person name="Schuster R.K."/>
            <person name="Tang Y."/>
            <person name="Sivakumar S."/>
            <person name="Chen J.H.K."/>
            <person name="Teng J.L.L."/>
            <person name="Lau S.K.P."/>
            <person name="Wernery U."/>
            <person name="Woo P.C.Y."/>
        </authorList>
    </citation>
    <scope>NUCLEOTIDE SEQUENCE [LARGE SCALE GENOMIC DNA]</scope>
    <source>
        <strain evidence="3">UAE-HKU58</strain>
    </source>
</reference>
<proteinExistence type="predicted"/>
<comment type="caution">
    <text evidence="2">The sequence shown here is derived from an EMBL/GenBank/DDBJ whole genome shotgun (WGS) entry which is preliminary data.</text>
</comment>